<sequence>MIKAVQGKMKPVQEIVKEEMTSELKLTEADQEEMRYISEKCTNRGQSAEKDRFKYEVQIKIIDIEEGLSNLEIKTNNFPANSEFIYSKRRVKPLIFDSQNSLTAQPPF</sequence>
<evidence type="ECO:0000313" key="1">
    <source>
        <dbReference type="EMBL" id="GFT50953.1"/>
    </source>
</evidence>
<reference evidence="1" key="1">
    <citation type="submission" date="2020-08" db="EMBL/GenBank/DDBJ databases">
        <title>Multicomponent nature underlies the extraordinary mechanical properties of spider dragline silk.</title>
        <authorList>
            <person name="Kono N."/>
            <person name="Nakamura H."/>
            <person name="Mori M."/>
            <person name="Yoshida Y."/>
            <person name="Ohtoshi R."/>
            <person name="Malay A.D."/>
            <person name="Moran D.A.P."/>
            <person name="Tomita M."/>
            <person name="Numata K."/>
            <person name="Arakawa K."/>
        </authorList>
    </citation>
    <scope>NUCLEOTIDE SEQUENCE</scope>
</reference>
<evidence type="ECO:0000313" key="2">
    <source>
        <dbReference type="Proteomes" id="UP000887013"/>
    </source>
</evidence>
<organism evidence="1 2">
    <name type="scientific">Nephila pilipes</name>
    <name type="common">Giant wood spider</name>
    <name type="synonym">Nephila maculata</name>
    <dbReference type="NCBI Taxonomy" id="299642"/>
    <lineage>
        <taxon>Eukaryota</taxon>
        <taxon>Metazoa</taxon>
        <taxon>Ecdysozoa</taxon>
        <taxon>Arthropoda</taxon>
        <taxon>Chelicerata</taxon>
        <taxon>Arachnida</taxon>
        <taxon>Araneae</taxon>
        <taxon>Araneomorphae</taxon>
        <taxon>Entelegynae</taxon>
        <taxon>Araneoidea</taxon>
        <taxon>Nephilidae</taxon>
        <taxon>Nephila</taxon>
    </lineage>
</organism>
<comment type="caution">
    <text evidence="1">The sequence shown here is derived from an EMBL/GenBank/DDBJ whole genome shotgun (WGS) entry which is preliminary data.</text>
</comment>
<accession>A0A8X6P804</accession>
<proteinExistence type="predicted"/>
<dbReference type="Proteomes" id="UP000887013">
    <property type="component" value="Unassembled WGS sequence"/>
</dbReference>
<dbReference type="AlphaFoldDB" id="A0A8X6P804"/>
<gene>
    <name evidence="1" type="ORF">NPIL_50751</name>
</gene>
<keyword evidence="2" id="KW-1185">Reference proteome</keyword>
<name>A0A8X6P804_NEPPI</name>
<protein>
    <submittedName>
        <fullName evidence="1">Uncharacterized protein</fullName>
    </submittedName>
</protein>
<dbReference type="EMBL" id="BMAW01016819">
    <property type="protein sequence ID" value="GFT50953.1"/>
    <property type="molecule type" value="Genomic_DNA"/>
</dbReference>